<comment type="caution">
    <text evidence="2">The sequence shown here is derived from an EMBL/GenBank/DDBJ whole genome shotgun (WGS) entry which is preliminary data.</text>
</comment>
<proteinExistence type="predicted"/>
<feature type="region of interest" description="Disordered" evidence="1">
    <location>
        <begin position="62"/>
        <end position="98"/>
    </location>
</feature>
<dbReference type="EMBL" id="JAASQV010000003">
    <property type="protein sequence ID" value="NIJ66338.1"/>
    <property type="molecule type" value="Genomic_DNA"/>
</dbReference>
<feature type="compositionally biased region" description="Low complexity" evidence="1">
    <location>
        <begin position="81"/>
        <end position="98"/>
    </location>
</feature>
<sequence>MQRIYVGLTGLAVVTVLIVLASAVVAWRANDMPVSAVGASNSAVVANMTALGNSLGEKAKEEPLAELGAAPSTTSTEKVDAAAIARRQQEAQQNGEAR</sequence>
<reference evidence="2 3" key="1">
    <citation type="submission" date="2020-03" db="EMBL/GenBank/DDBJ databases">
        <title>Genomic Encyclopedia of Type Strains, Phase IV (KMG-IV): sequencing the most valuable type-strain genomes for metagenomic binning, comparative biology and taxonomic classification.</title>
        <authorList>
            <person name="Goeker M."/>
        </authorList>
    </citation>
    <scope>NUCLEOTIDE SEQUENCE [LARGE SCALE GENOMIC DNA]</scope>
    <source>
        <strain evidence="2 3">DSM 4733</strain>
    </source>
</reference>
<dbReference type="AlphaFoldDB" id="A0A7X5V201"/>
<evidence type="ECO:0000313" key="2">
    <source>
        <dbReference type="EMBL" id="NIJ66338.1"/>
    </source>
</evidence>
<keyword evidence="3" id="KW-1185">Reference proteome</keyword>
<name>A0A7X5V201_9SPHN</name>
<organism evidence="2 3">
    <name type="scientific">Sphingomonas leidyi</name>
    <dbReference type="NCBI Taxonomy" id="68569"/>
    <lineage>
        <taxon>Bacteria</taxon>
        <taxon>Pseudomonadati</taxon>
        <taxon>Pseudomonadota</taxon>
        <taxon>Alphaproteobacteria</taxon>
        <taxon>Sphingomonadales</taxon>
        <taxon>Sphingomonadaceae</taxon>
        <taxon>Sphingomonas</taxon>
    </lineage>
</organism>
<dbReference type="RefSeq" id="WP_167300913.1">
    <property type="nucleotide sequence ID" value="NZ_JAASQV010000003.1"/>
</dbReference>
<dbReference type="Proteomes" id="UP000564677">
    <property type="component" value="Unassembled WGS sequence"/>
</dbReference>
<accession>A0A7X5V201</accession>
<protein>
    <submittedName>
        <fullName evidence="2">Uncharacterized protein YpuA (DUF1002 family)</fullName>
    </submittedName>
</protein>
<gene>
    <name evidence="2" type="ORF">FHR20_003311</name>
</gene>
<evidence type="ECO:0000313" key="3">
    <source>
        <dbReference type="Proteomes" id="UP000564677"/>
    </source>
</evidence>
<evidence type="ECO:0000256" key="1">
    <source>
        <dbReference type="SAM" id="MobiDB-lite"/>
    </source>
</evidence>